<dbReference type="SUPFAM" id="SSF55604">
    <property type="entry name" value="Glucose permease domain IIB"/>
    <property type="match status" value="1"/>
</dbReference>
<evidence type="ECO:0000259" key="4">
    <source>
        <dbReference type="PROSITE" id="PS51098"/>
    </source>
</evidence>
<dbReference type="Gene3D" id="3.30.1360.60">
    <property type="entry name" value="Glucose permease domain IIB"/>
    <property type="match status" value="1"/>
</dbReference>
<keyword evidence="2" id="KW-0598">Phosphotransferase system</keyword>
<evidence type="ECO:0000313" key="5">
    <source>
        <dbReference type="EMBL" id="VEU78376.1"/>
    </source>
</evidence>
<feature type="domain" description="PTS EIIB type-1" evidence="4">
    <location>
        <begin position="6"/>
        <end position="84"/>
    </location>
</feature>
<reference evidence="5 6" key="1">
    <citation type="submission" date="2019-01" db="EMBL/GenBank/DDBJ databases">
        <authorList>
            <consortium name="Pathogen Informatics"/>
        </authorList>
    </citation>
    <scope>NUCLEOTIDE SEQUENCE [LARGE SCALE GENOMIC DNA]</scope>
    <source>
        <strain evidence="5 6">NCTC10184</strain>
    </source>
</reference>
<dbReference type="Proteomes" id="UP000290876">
    <property type="component" value="Chromosome"/>
</dbReference>
<dbReference type="EMBL" id="LR215043">
    <property type="protein sequence ID" value="VEU78376.1"/>
    <property type="molecule type" value="Genomic_DNA"/>
</dbReference>
<dbReference type="KEGG" id="mcob:NCTC10184_00621"/>
<dbReference type="GO" id="GO:0008982">
    <property type="term" value="F:protein-N(PI)-phosphohistidine-sugar phosphotransferase activity"/>
    <property type="evidence" value="ECO:0007669"/>
    <property type="project" value="InterPro"/>
</dbReference>
<protein>
    <submittedName>
        <fullName evidence="5">Putative PTS system glucose-specific enzyme II</fullName>
    </submittedName>
</protein>
<sequence>MALPGYVNLNELITLLGEKANITEVDATLSNLKLAIQDRQKVNLEALKNLKYVSGIMAGETKITLVVGDIAQSLKNELAKLLTA</sequence>
<gene>
    <name evidence="5" type="ORF">NCTC10184_00621</name>
</gene>
<dbReference type="GO" id="GO:0009401">
    <property type="term" value="P:phosphoenolpyruvate-dependent sugar phosphotransferase system"/>
    <property type="evidence" value="ECO:0007669"/>
    <property type="project" value="UniProtKB-KW"/>
</dbReference>
<evidence type="ECO:0000256" key="1">
    <source>
        <dbReference type="ARBA" id="ARBA00022679"/>
    </source>
</evidence>
<dbReference type="InterPro" id="IPR001996">
    <property type="entry name" value="PTS_IIB_1"/>
</dbReference>
<evidence type="ECO:0000313" key="6">
    <source>
        <dbReference type="Proteomes" id="UP000290876"/>
    </source>
</evidence>
<name>A0A449BAY4_9BACT</name>
<dbReference type="PROSITE" id="PS51098">
    <property type="entry name" value="PTS_EIIB_TYPE_1"/>
    <property type="match status" value="1"/>
</dbReference>
<keyword evidence="6" id="KW-1185">Reference proteome</keyword>
<accession>A0A449BAY4</accession>
<dbReference type="AlphaFoldDB" id="A0A449BAY4"/>
<proteinExistence type="predicted"/>
<evidence type="ECO:0000256" key="2">
    <source>
        <dbReference type="ARBA" id="ARBA00022683"/>
    </source>
</evidence>
<dbReference type="InterPro" id="IPR036878">
    <property type="entry name" value="Glu_permease_IIB"/>
</dbReference>
<keyword evidence="1" id="KW-0808">Transferase</keyword>
<organism evidence="5 6">
    <name type="scientific">Mycoplasmopsis columbinasalis</name>
    <dbReference type="NCBI Taxonomy" id="114880"/>
    <lineage>
        <taxon>Bacteria</taxon>
        <taxon>Bacillati</taxon>
        <taxon>Mycoplasmatota</taxon>
        <taxon>Mycoplasmoidales</taxon>
        <taxon>Metamycoplasmataceae</taxon>
        <taxon>Mycoplasmopsis</taxon>
    </lineage>
</organism>
<comment type="caution">
    <text evidence="3">Lacks conserved residue(s) required for the propagation of feature annotation.</text>
</comment>
<evidence type="ECO:0000256" key="3">
    <source>
        <dbReference type="PROSITE-ProRule" id="PRU00421"/>
    </source>
</evidence>